<dbReference type="SUPFAM" id="SSF82689">
    <property type="entry name" value="Mechanosensitive channel protein MscS (YggB), C-terminal domain"/>
    <property type="match status" value="1"/>
</dbReference>
<dbReference type="AlphaFoldDB" id="K9YJU4"/>
<dbReference type="InterPro" id="IPR010920">
    <property type="entry name" value="LSM_dom_sf"/>
</dbReference>
<feature type="domain" description="Mechanosensitive ion channel MscS C-terminal" evidence="9">
    <location>
        <begin position="187"/>
        <end position="267"/>
    </location>
</feature>
<protein>
    <submittedName>
        <fullName evidence="10">MscS Mechanosensitive ion channel</fullName>
    </submittedName>
</protein>
<feature type="transmembrane region" description="Helical" evidence="7">
    <location>
        <begin position="60"/>
        <end position="84"/>
    </location>
</feature>
<feature type="domain" description="Mechanosensitive ion channel MscS" evidence="8">
    <location>
        <begin position="110"/>
        <end position="172"/>
    </location>
</feature>
<dbReference type="Gene3D" id="2.30.30.60">
    <property type="match status" value="1"/>
</dbReference>
<dbReference type="Gene3D" id="3.30.70.100">
    <property type="match status" value="1"/>
</dbReference>
<dbReference type="SUPFAM" id="SSF50182">
    <property type="entry name" value="Sm-like ribonucleoproteins"/>
    <property type="match status" value="1"/>
</dbReference>
<dbReference type="HOGENOM" id="CLU_037945_1_0_3"/>
<proteinExistence type="inferred from homology"/>
<evidence type="ECO:0000256" key="6">
    <source>
        <dbReference type="ARBA" id="ARBA00023136"/>
    </source>
</evidence>
<keyword evidence="5 7" id="KW-1133">Transmembrane helix</keyword>
<comment type="similarity">
    <text evidence="2">Belongs to the MscS (TC 1.A.23) family.</text>
</comment>
<organism evidence="10 11">
    <name type="scientific">Cyanobacterium stanieri (strain ATCC 29140 / PCC 7202)</name>
    <dbReference type="NCBI Taxonomy" id="292563"/>
    <lineage>
        <taxon>Bacteria</taxon>
        <taxon>Bacillati</taxon>
        <taxon>Cyanobacteriota</taxon>
        <taxon>Cyanophyceae</taxon>
        <taxon>Oscillatoriophycideae</taxon>
        <taxon>Chroococcales</taxon>
        <taxon>Geminocystaceae</taxon>
        <taxon>Cyanobacterium</taxon>
    </lineage>
</organism>
<dbReference type="eggNOG" id="COG0668">
    <property type="taxonomic scope" value="Bacteria"/>
</dbReference>
<dbReference type="Pfam" id="PF00924">
    <property type="entry name" value="MS_channel_2nd"/>
    <property type="match status" value="1"/>
</dbReference>
<evidence type="ECO:0000256" key="1">
    <source>
        <dbReference type="ARBA" id="ARBA00004651"/>
    </source>
</evidence>
<keyword evidence="11" id="KW-1185">Reference proteome</keyword>
<dbReference type="PANTHER" id="PTHR30221:SF1">
    <property type="entry name" value="SMALL-CONDUCTANCE MECHANOSENSITIVE CHANNEL"/>
    <property type="match status" value="1"/>
</dbReference>
<dbReference type="GO" id="GO:0008381">
    <property type="term" value="F:mechanosensitive monoatomic ion channel activity"/>
    <property type="evidence" value="ECO:0007669"/>
    <property type="project" value="InterPro"/>
</dbReference>
<evidence type="ECO:0000256" key="7">
    <source>
        <dbReference type="SAM" id="Phobius"/>
    </source>
</evidence>
<name>K9YJU4_CYASC</name>
<dbReference type="InterPro" id="IPR006685">
    <property type="entry name" value="MscS_channel_2nd"/>
</dbReference>
<evidence type="ECO:0000259" key="8">
    <source>
        <dbReference type="Pfam" id="PF00924"/>
    </source>
</evidence>
<dbReference type="InterPro" id="IPR049278">
    <property type="entry name" value="MS_channel_C"/>
</dbReference>
<keyword evidence="4 7" id="KW-0812">Transmembrane</keyword>
<evidence type="ECO:0000313" key="10">
    <source>
        <dbReference type="EMBL" id="AFZ47149.1"/>
    </source>
</evidence>
<dbReference type="InterPro" id="IPR023408">
    <property type="entry name" value="MscS_beta-dom_sf"/>
</dbReference>
<feature type="transmembrane region" description="Helical" evidence="7">
    <location>
        <begin position="22"/>
        <end position="40"/>
    </location>
</feature>
<evidence type="ECO:0000256" key="5">
    <source>
        <dbReference type="ARBA" id="ARBA00022989"/>
    </source>
</evidence>
<dbReference type="KEGG" id="csn:Cyast_1183"/>
<dbReference type="PATRIC" id="fig|292563.3.peg.1241"/>
<evidence type="ECO:0000313" key="11">
    <source>
        <dbReference type="Proteomes" id="UP000010483"/>
    </source>
</evidence>
<dbReference type="Proteomes" id="UP000010483">
    <property type="component" value="Chromosome"/>
</dbReference>
<comment type="subcellular location">
    <subcellularLocation>
        <location evidence="1">Cell membrane</location>
        <topology evidence="1">Multi-pass membrane protein</topology>
    </subcellularLocation>
</comment>
<dbReference type="InterPro" id="IPR011014">
    <property type="entry name" value="MscS_channel_TM-2"/>
</dbReference>
<dbReference type="PROSITE" id="PS01246">
    <property type="entry name" value="UPF0003"/>
    <property type="match status" value="1"/>
</dbReference>
<gene>
    <name evidence="10" type="ordered locus">Cyast_1183</name>
</gene>
<dbReference type="Gene3D" id="1.10.287.1260">
    <property type="match status" value="1"/>
</dbReference>
<dbReference type="GO" id="GO:0005886">
    <property type="term" value="C:plasma membrane"/>
    <property type="evidence" value="ECO:0007669"/>
    <property type="project" value="UniProtKB-SubCell"/>
</dbReference>
<keyword evidence="6 7" id="KW-0472">Membrane</keyword>
<evidence type="ECO:0000256" key="2">
    <source>
        <dbReference type="ARBA" id="ARBA00008017"/>
    </source>
</evidence>
<dbReference type="BioCyc" id="CSTA292563:G1353-1190-MONOMER"/>
<reference evidence="11" key="1">
    <citation type="journal article" date="2013" name="Proc. Natl. Acad. Sci. U.S.A.">
        <title>Improving the coverage of the cyanobacterial phylum using diversity-driven genome sequencing.</title>
        <authorList>
            <person name="Shih P.M."/>
            <person name="Wu D."/>
            <person name="Latifi A."/>
            <person name="Axen S.D."/>
            <person name="Fewer D.P."/>
            <person name="Talla E."/>
            <person name="Calteau A."/>
            <person name="Cai F."/>
            <person name="Tandeau de Marsac N."/>
            <person name="Rippka R."/>
            <person name="Herdman M."/>
            <person name="Sivonen K."/>
            <person name="Coursin T."/>
            <person name="Laurent T."/>
            <person name="Goodwin L."/>
            <person name="Nolan M."/>
            <person name="Davenport K.W."/>
            <person name="Han C.S."/>
            <person name="Rubin E.M."/>
            <person name="Eisen J.A."/>
            <person name="Woyke T."/>
            <person name="Gugger M."/>
            <person name="Kerfeld C.A."/>
        </authorList>
    </citation>
    <scope>NUCLEOTIDE SEQUENCE [LARGE SCALE GENOMIC DNA]</scope>
    <source>
        <strain evidence="11">ATCC 29140 / PCC 7202</strain>
    </source>
</reference>
<dbReference type="EMBL" id="CP003940">
    <property type="protein sequence ID" value="AFZ47149.1"/>
    <property type="molecule type" value="Genomic_DNA"/>
</dbReference>
<dbReference type="STRING" id="292563.Cyast_1183"/>
<dbReference type="InterPro" id="IPR045275">
    <property type="entry name" value="MscS_archaea/bacteria_type"/>
</dbReference>
<dbReference type="InterPro" id="IPR011066">
    <property type="entry name" value="MscS_channel_C_sf"/>
</dbReference>
<dbReference type="PANTHER" id="PTHR30221">
    <property type="entry name" value="SMALL-CONDUCTANCE MECHANOSENSITIVE CHANNEL"/>
    <property type="match status" value="1"/>
</dbReference>
<dbReference type="Pfam" id="PF21082">
    <property type="entry name" value="MS_channel_3rd"/>
    <property type="match status" value="1"/>
</dbReference>
<keyword evidence="3" id="KW-1003">Cell membrane</keyword>
<sequence>MTDIIDTIQDSINELIGSAVKIVPALISALIILALTRYGAEFTQKIAQKVSEKTIKSTSLELLFLKATYILTWIVGIVIASIVAFPGLRLGDIIATLGLGSVAIGFAFQDIFKNFLAGILILLEEPFVIYDQIQVNDYEGTVENINIRTTEIKTYQGEKVLIPNSTVFTSAIKVRTAFAYRRTDLMVGVDYNTSLPQAKATLERIITTIDGVVTIPPAEVDLVEFNDSSIDLVVRYWTTPRQADVRRIQTQAITAIKQAFDNQDIVIPYPIRTVYHFNQEKFNDYLPPTPEVGNN</sequence>
<dbReference type="SUPFAM" id="SSF82861">
    <property type="entry name" value="Mechanosensitive channel protein MscS (YggB), transmembrane region"/>
    <property type="match status" value="1"/>
</dbReference>
<dbReference type="InterPro" id="IPR006686">
    <property type="entry name" value="MscS_channel_CS"/>
</dbReference>
<evidence type="ECO:0000256" key="3">
    <source>
        <dbReference type="ARBA" id="ARBA00022475"/>
    </source>
</evidence>
<evidence type="ECO:0000256" key="4">
    <source>
        <dbReference type="ARBA" id="ARBA00022692"/>
    </source>
</evidence>
<accession>K9YJU4</accession>
<evidence type="ECO:0000259" key="9">
    <source>
        <dbReference type="Pfam" id="PF21082"/>
    </source>
</evidence>